<comment type="similarity">
    <text evidence="2">Belongs to the aldo/keto reductase family.</text>
</comment>
<dbReference type="VEuPathDB" id="FungiDB:FOMG_17689"/>
<reference evidence="6" key="2">
    <citation type="submission" date="2012-05" db="EMBL/GenBank/DDBJ databases">
        <title>Annotation of the Genome Sequence of Fusarium oxysporum f. sp. melonis 26406.</title>
        <authorList>
            <consortium name="The Broad Institute Genomics Platform"/>
            <person name="Ma L.-J."/>
            <person name="Corby-Kistler H."/>
            <person name="Broz K."/>
            <person name="Gale L.R."/>
            <person name="Jonkers W."/>
            <person name="O'Donnell K."/>
            <person name="Ploetz R."/>
            <person name="Steinberg C."/>
            <person name="Schwartz D.C."/>
            <person name="VanEtten H."/>
            <person name="Zhou S."/>
            <person name="Young S.K."/>
            <person name="Zeng Q."/>
            <person name="Gargeya S."/>
            <person name="Fitzgerald M."/>
            <person name="Abouelleil A."/>
            <person name="Alvarado L."/>
            <person name="Chapman S.B."/>
            <person name="Gainer-Dewar J."/>
            <person name="Goldberg J."/>
            <person name="Griggs A."/>
            <person name="Gujja S."/>
            <person name="Hansen M."/>
            <person name="Howarth C."/>
            <person name="Imamovic A."/>
            <person name="Ireland A."/>
            <person name="Larimer J."/>
            <person name="McCowan C."/>
            <person name="Murphy C."/>
            <person name="Pearson M."/>
            <person name="Poon T.W."/>
            <person name="Priest M."/>
            <person name="Roberts A."/>
            <person name="Saif S."/>
            <person name="Shea T."/>
            <person name="Sykes S."/>
            <person name="Wortman J."/>
            <person name="Nusbaum C."/>
            <person name="Birren B."/>
        </authorList>
    </citation>
    <scope>NUCLEOTIDE SEQUENCE</scope>
    <source>
        <strain evidence="6">26406</strain>
    </source>
</reference>
<evidence type="ECO:0000256" key="3">
    <source>
        <dbReference type="ARBA" id="ARBA00022857"/>
    </source>
</evidence>
<protein>
    <submittedName>
        <fullName evidence="6">Alcohol dehydrogenase</fullName>
    </submittedName>
</protein>
<dbReference type="GO" id="GO:0016491">
    <property type="term" value="F:oxidoreductase activity"/>
    <property type="evidence" value="ECO:0007669"/>
    <property type="project" value="UniProtKB-KW"/>
</dbReference>
<evidence type="ECO:0000313" key="6">
    <source>
        <dbReference type="EMBL" id="EXK25652.1"/>
    </source>
</evidence>
<dbReference type="Pfam" id="PF00248">
    <property type="entry name" value="Aldo_ket_red"/>
    <property type="match status" value="1"/>
</dbReference>
<dbReference type="InterPro" id="IPR023210">
    <property type="entry name" value="NADP_OxRdtase_dom"/>
</dbReference>
<dbReference type="InterPro" id="IPR036812">
    <property type="entry name" value="NAD(P)_OxRdtase_dom_sf"/>
</dbReference>
<proteinExistence type="inferred from homology"/>
<dbReference type="PANTHER" id="PTHR43364">
    <property type="entry name" value="NADH-SPECIFIC METHYLGLYOXAL REDUCTASE-RELATED"/>
    <property type="match status" value="1"/>
</dbReference>
<evidence type="ECO:0000256" key="1">
    <source>
        <dbReference type="ARBA" id="ARBA00005179"/>
    </source>
</evidence>
<dbReference type="Gene3D" id="3.20.20.100">
    <property type="entry name" value="NADP-dependent oxidoreductase domain"/>
    <property type="match status" value="1"/>
</dbReference>
<dbReference type="HOGENOM" id="CLU_023205_2_0_1"/>
<dbReference type="AlphaFoldDB" id="W9ZAN5"/>
<dbReference type="Proteomes" id="UP000030703">
    <property type="component" value="Unassembled WGS sequence"/>
</dbReference>
<accession>W9ZAN5</accession>
<dbReference type="CDD" id="cd19079">
    <property type="entry name" value="AKR_EcYajO-like"/>
    <property type="match status" value="1"/>
</dbReference>
<dbReference type="OrthoDB" id="1720422at2759"/>
<dbReference type="GO" id="GO:0005829">
    <property type="term" value="C:cytosol"/>
    <property type="evidence" value="ECO:0007669"/>
    <property type="project" value="UniProtKB-ARBA"/>
</dbReference>
<name>W9ZAN5_FUSOX</name>
<comment type="pathway">
    <text evidence="1">Secondary metabolite biosynthesis.</text>
</comment>
<keyword evidence="3" id="KW-0521">NADP</keyword>
<feature type="domain" description="NADP-dependent oxidoreductase" evidence="5">
    <location>
        <begin position="35"/>
        <end position="350"/>
    </location>
</feature>
<dbReference type="FunFam" id="3.20.20.100:FF:000004">
    <property type="entry name" value="Oxidoreductase, aldo/keto reductase"/>
    <property type="match status" value="1"/>
</dbReference>
<evidence type="ECO:0000256" key="2">
    <source>
        <dbReference type="ARBA" id="ARBA00007905"/>
    </source>
</evidence>
<dbReference type="InterPro" id="IPR050523">
    <property type="entry name" value="AKR_Detox_Biosynth"/>
</dbReference>
<evidence type="ECO:0000256" key="4">
    <source>
        <dbReference type="ARBA" id="ARBA00023002"/>
    </source>
</evidence>
<keyword evidence="4" id="KW-0560">Oxidoreductase</keyword>
<dbReference type="SUPFAM" id="SSF51430">
    <property type="entry name" value="NAD(P)-linked oxidoreductase"/>
    <property type="match status" value="1"/>
</dbReference>
<reference evidence="6" key="1">
    <citation type="submission" date="2012-04" db="EMBL/GenBank/DDBJ databases">
        <title>The Genome Sequence of Fusarium oxysporum melonis.</title>
        <authorList>
            <consortium name="The Broad Institute Genome Sequencing Platform"/>
            <person name="Ma L.-J."/>
            <person name="Gale L.R."/>
            <person name="Schwartz D.C."/>
            <person name="Zhou S."/>
            <person name="Corby-Kistler H."/>
            <person name="Young S.K."/>
            <person name="Zeng Q."/>
            <person name="Gargeya S."/>
            <person name="Fitzgerald M."/>
            <person name="Haas B."/>
            <person name="Abouelleil A."/>
            <person name="Alvarado L."/>
            <person name="Arachchi H.M."/>
            <person name="Berlin A."/>
            <person name="Brown A."/>
            <person name="Chapman S.B."/>
            <person name="Chen Z."/>
            <person name="Dunbar C."/>
            <person name="Freedman E."/>
            <person name="Gearin G."/>
            <person name="Goldberg J."/>
            <person name="Griggs A."/>
            <person name="Gujja S."/>
            <person name="Heiman D."/>
            <person name="Howarth C."/>
            <person name="Larson L."/>
            <person name="Lui A."/>
            <person name="MacDonald P.J.P."/>
            <person name="Montmayeur A."/>
            <person name="Murphy C."/>
            <person name="Neiman D."/>
            <person name="Pearson M."/>
            <person name="Priest M."/>
            <person name="Roberts A."/>
            <person name="Saif S."/>
            <person name="Shea T."/>
            <person name="Shenoy N."/>
            <person name="Sisk P."/>
            <person name="Stolte C."/>
            <person name="Sykes S."/>
            <person name="Wortman J."/>
            <person name="Nusbaum C."/>
            <person name="Birren B."/>
        </authorList>
    </citation>
    <scope>NUCLEOTIDE SEQUENCE</scope>
    <source>
        <strain evidence="6">26406</strain>
    </source>
</reference>
<evidence type="ECO:0000259" key="5">
    <source>
        <dbReference type="Pfam" id="PF00248"/>
    </source>
</evidence>
<gene>
    <name evidence="6" type="ORF">FOMG_17689</name>
</gene>
<sequence length="359" mass="40320">MTTLETPSRLQKSVEETKVGYRQLGQSGLRVSVPILGCMGLGDPRAIPWSLGEDESLSLLKAAYDKGLNTWDTANVYSNGASEIVIGKAIQNYNIPREKLVILTKCNFAVGETPEEGQFTFWSEFDKSKDYQNQFGLSRTAVFNQVDASLKRLGTTYIDLLQIHRFDPSVSIEETMKALHDLVQSGKVRYIGASSMWATQFAQLQFCAEKNGWTKFVSMQDQYNLLYREEEREMHRFCNETGVGIIPWAPLCRGRLARPPSKSTIRTSTEAYFPGEVHGSSDVDQRIIGRVAEIAETRGWPMAHVALAWANKRVTSPIIGCNSLEKLDEAVACNGKVLTSEEEKYLEELYQPRPIHGHL</sequence>
<dbReference type="EMBL" id="JH659389">
    <property type="protein sequence ID" value="EXK25652.1"/>
    <property type="molecule type" value="Genomic_DNA"/>
</dbReference>
<organism evidence="6">
    <name type="scientific">Fusarium oxysporum f. sp. melonis 26406</name>
    <dbReference type="NCBI Taxonomy" id="1089452"/>
    <lineage>
        <taxon>Eukaryota</taxon>
        <taxon>Fungi</taxon>
        <taxon>Dikarya</taxon>
        <taxon>Ascomycota</taxon>
        <taxon>Pezizomycotina</taxon>
        <taxon>Sordariomycetes</taxon>
        <taxon>Hypocreomycetidae</taxon>
        <taxon>Hypocreales</taxon>
        <taxon>Nectriaceae</taxon>
        <taxon>Fusarium</taxon>
        <taxon>Fusarium oxysporum species complex</taxon>
    </lineage>
</organism>
<dbReference type="PANTHER" id="PTHR43364:SF9">
    <property type="entry name" value="OXIDOREDUCTASE"/>
    <property type="match status" value="1"/>
</dbReference>